<dbReference type="GO" id="GO:0009279">
    <property type="term" value="C:cell outer membrane"/>
    <property type="evidence" value="ECO:0007669"/>
    <property type="project" value="UniProtKB-SubCell"/>
</dbReference>
<keyword evidence="5" id="KW-0564">Palmitate</keyword>
<evidence type="ECO:0000256" key="3">
    <source>
        <dbReference type="ARBA" id="ARBA00022729"/>
    </source>
</evidence>
<evidence type="ECO:0000256" key="1">
    <source>
        <dbReference type="ARBA" id="ARBA00004442"/>
    </source>
</evidence>
<protein>
    <submittedName>
        <fullName evidence="8">Fimbrillin-A associated anchor s Mfa1 and Mfa2 family protein</fullName>
    </submittedName>
</protein>
<reference evidence="8 9" key="1">
    <citation type="submission" date="2014-02" db="EMBL/GenBank/DDBJ databases">
        <authorList>
            <person name="Sears C."/>
            <person name="Carroll K."/>
            <person name="Sack B.R."/>
            <person name="Qadri F."/>
            <person name="Myers L.L."/>
            <person name="Chung G.-T."/>
            <person name="Escheverria P."/>
            <person name="Fraser C.M."/>
            <person name="Sadzewicz L."/>
            <person name="Shefchek K.A."/>
            <person name="Tallon L."/>
            <person name="Das S.P."/>
            <person name="Daugherty S."/>
            <person name="Mongodin E.F."/>
        </authorList>
    </citation>
    <scope>NUCLEOTIDE SEQUENCE [LARGE SCALE GENOMIC DNA]</scope>
    <source>
        <strain evidence="9">3988T(B)14</strain>
    </source>
</reference>
<dbReference type="Gene3D" id="2.60.40.2090">
    <property type="match status" value="1"/>
</dbReference>
<accession>A0A015TUK6</accession>
<comment type="similarity">
    <text evidence="2">Belongs to the bacteroidetes fimbrillin superfamily. FimB/Mfa2 family.</text>
</comment>
<dbReference type="Proteomes" id="UP000020529">
    <property type="component" value="Unassembled WGS sequence"/>
</dbReference>
<name>A0A015TUK6_BACFG</name>
<evidence type="ECO:0000256" key="7">
    <source>
        <dbReference type="ARBA" id="ARBA00023288"/>
    </source>
</evidence>
<dbReference type="EMBL" id="JGCY01000291">
    <property type="protein sequence ID" value="EXY74386.1"/>
    <property type="molecule type" value="Genomic_DNA"/>
</dbReference>
<dbReference type="Gene3D" id="2.60.40.2100">
    <property type="match status" value="1"/>
</dbReference>
<proteinExistence type="inferred from homology"/>
<evidence type="ECO:0000256" key="5">
    <source>
        <dbReference type="ARBA" id="ARBA00023139"/>
    </source>
</evidence>
<evidence type="ECO:0000313" key="8">
    <source>
        <dbReference type="EMBL" id="EXY74386.1"/>
    </source>
</evidence>
<dbReference type="PATRIC" id="fig|1339315.3.peg.2571"/>
<dbReference type="InterPro" id="IPR014941">
    <property type="entry name" value="FimB/Mfa2/Mfa3"/>
</dbReference>
<dbReference type="AlphaFoldDB" id="A0A015TUK6"/>
<evidence type="ECO:0000256" key="2">
    <source>
        <dbReference type="ARBA" id="ARBA00007248"/>
    </source>
</evidence>
<evidence type="ECO:0000313" key="9">
    <source>
        <dbReference type="Proteomes" id="UP000020529"/>
    </source>
</evidence>
<sequence>MNRFIGYIQVACCCLLLCASCVRDGMDEDCNSYVRFVYDYNLEYIDLFHKQATKMNLYVFDEKGVFVTELKEESGAFAPDYLMTLPGAMAGRRYIFVAWSGVYGESYDKVTLTPGVSTLEDLEVSVNNLKTRIGGGVVDRELHLLWHGKQTEVSPQYNNDITTVSLLKNTKKFRIIMQMLDDSSIHVDDYDFRIISPNGRYNHENGLLGDETDEKVEYTAYHTEDDPETGAIAELNTLRLMTDTENRLVITHKSSGNVILDIPLNKYLNALRLQQYADIPLQEYLDRADKHGIILFFKGMDGNGNYISVDVQINGWLIRKQEVDGV</sequence>
<gene>
    <name evidence="8" type="ORF">M124_1812</name>
</gene>
<keyword evidence="4" id="KW-0472">Membrane</keyword>
<dbReference type="RefSeq" id="WP_032562912.1">
    <property type="nucleotide sequence ID" value="NZ_JGCY01000291.1"/>
</dbReference>
<comment type="subcellular location">
    <subcellularLocation>
        <location evidence="1">Cell outer membrane</location>
    </subcellularLocation>
</comment>
<comment type="caution">
    <text evidence="8">The sequence shown here is derived from an EMBL/GenBank/DDBJ whole genome shotgun (WGS) entry which is preliminary data.</text>
</comment>
<evidence type="ECO:0000256" key="6">
    <source>
        <dbReference type="ARBA" id="ARBA00023237"/>
    </source>
</evidence>
<organism evidence="8 9">
    <name type="scientific">Bacteroides fragilis str. 3988T(B)14</name>
    <dbReference type="NCBI Taxonomy" id="1339315"/>
    <lineage>
        <taxon>Bacteria</taxon>
        <taxon>Pseudomonadati</taxon>
        <taxon>Bacteroidota</taxon>
        <taxon>Bacteroidia</taxon>
        <taxon>Bacteroidales</taxon>
        <taxon>Bacteroidaceae</taxon>
        <taxon>Bacteroides</taxon>
    </lineage>
</organism>
<keyword evidence="6" id="KW-0998">Cell outer membrane</keyword>
<keyword evidence="3" id="KW-0732">Signal</keyword>
<evidence type="ECO:0000256" key="4">
    <source>
        <dbReference type="ARBA" id="ARBA00023136"/>
    </source>
</evidence>
<keyword evidence="7" id="KW-0449">Lipoprotein</keyword>
<dbReference type="Pfam" id="PF08842">
    <property type="entry name" value="Mfa2"/>
    <property type="match status" value="1"/>
</dbReference>